<evidence type="ECO:0008006" key="4">
    <source>
        <dbReference type="Google" id="ProtNLM"/>
    </source>
</evidence>
<comment type="caution">
    <text evidence="2">The sequence shown here is derived from an EMBL/GenBank/DDBJ whole genome shotgun (WGS) entry which is preliminary data.</text>
</comment>
<evidence type="ECO:0000313" key="2">
    <source>
        <dbReference type="EMBL" id="PVD35877.1"/>
    </source>
</evidence>
<accession>A0A2T7PR77</accession>
<keyword evidence="1" id="KW-0732">Signal</keyword>
<dbReference type="AlphaFoldDB" id="A0A2T7PR77"/>
<feature type="signal peptide" evidence="1">
    <location>
        <begin position="1"/>
        <end position="21"/>
    </location>
</feature>
<evidence type="ECO:0000313" key="3">
    <source>
        <dbReference type="Proteomes" id="UP000245119"/>
    </source>
</evidence>
<gene>
    <name evidence="2" type="ORF">C0Q70_02846</name>
</gene>
<feature type="chain" id="PRO_5015550801" description="Spaetzle domain-containing protein" evidence="1">
    <location>
        <begin position="22"/>
        <end position="123"/>
    </location>
</feature>
<protein>
    <recommendedName>
        <fullName evidence="4">Spaetzle domain-containing protein</fullName>
    </recommendedName>
</protein>
<organism evidence="2 3">
    <name type="scientific">Pomacea canaliculata</name>
    <name type="common">Golden apple snail</name>
    <dbReference type="NCBI Taxonomy" id="400727"/>
    <lineage>
        <taxon>Eukaryota</taxon>
        <taxon>Metazoa</taxon>
        <taxon>Spiralia</taxon>
        <taxon>Lophotrochozoa</taxon>
        <taxon>Mollusca</taxon>
        <taxon>Gastropoda</taxon>
        <taxon>Caenogastropoda</taxon>
        <taxon>Architaenioglossa</taxon>
        <taxon>Ampullarioidea</taxon>
        <taxon>Ampullariidae</taxon>
        <taxon>Pomacea</taxon>
    </lineage>
</organism>
<dbReference type="Proteomes" id="UP000245119">
    <property type="component" value="Linkage Group LG2"/>
</dbReference>
<sequence length="123" mass="13782">MLKASCIGAFLVLCVLARADGSEVQVYLPPRNQRLRAKTAHASPRRHEECCSSCLGRKPTPGRTELPHPLPSHLHLKDQYLALCFETWKSGREGGCCPCAVLLKENHFHQQAFAVPYIAFHVY</sequence>
<reference evidence="2 3" key="1">
    <citation type="submission" date="2018-04" db="EMBL/GenBank/DDBJ databases">
        <title>The genome of golden apple snail Pomacea canaliculata provides insight into stress tolerance and invasive adaptation.</title>
        <authorList>
            <person name="Liu C."/>
            <person name="Liu B."/>
            <person name="Ren Y."/>
            <person name="Zhang Y."/>
            <person name="Wang H."/>
            <person name="Li S."/>
            <person name="Jiang F."/>
            <person name="Yin L."/>
            <person name="Zhang G."/>
            <person name="Qian W."/>
            <person name="Fan W."/>
        </authorList>
    </citation>
    <scope>NUCLEOTIDE SEQUENCE [LARGE SCALE GENOMIC DNA]</scope>
    <source>
        <strain evidence="2">SZHN2017</strain>
        <tissue evidence="2">Muscle</tissue>
    </source>
</reference>
<dbReference type="EMBL" id="PZQS01000002">
    <property type="protein sequence ID" value="PVD35877.1"/>
    <property type="molecule type" value="Genomic_DNA"/>
</dbReference>
<keyword evidence="3" id="KW-1185">Reference proteome</keyword>
<proteinExistence type="predicted"/>
<evidence type="ECO:0000256" key="1">
    <source>
        <dbReference type="SAM" id="SignalP"/>
    </source>
</evidence>
<name>A0A2T7PR77_POMCA</name>